<evidence type="ECO:0000256" key="12">
    <source>
        <dbReference type="PROSITE-ProRule" id="PRU00723"/>
    </source>
</evidence>
<dbReference type="Gene3D" id="2.130.10.10">
    <property type="entry name" value="YVTN repeat-like/Quinoprotein amine dehydrogenase"/>
    <property type="match status" value="1"/>
</dbReference>
<dbReference type="Gene3D" id="4.10.1000.10">
    <property type="entry name" value="Zinc finger, CCCH-type"/>
    <property type="match status" value="1"/>
</dbReference>
<protein>
    <recommendedName>
        <fullName evidence="2">non-specific serine/threonine protein kinase</fullName>
        <ecNumber evidence="2">2.7.11.1</ecNumber>
    </recommendedName>
</protein>
<evidence type="ECO:0000259" key="14">
    <source>
        <dbReference type="PROSITE" id="PS50011"/>
    </source>
</evidence>
<evidence type="ECO:0000256" key="2">
    <source>
        <dbReference type="ARBA" id="ARBA00012513"/>
    </source>
</evidence>
<evidence type="ECO:0000256" key="4">
    <source>
        <dbReference type="ARBA" id="ARBA00022679"/>
    </source>
</evidence>
<evidence type="ECO:0000256" key="5">
    <source>
        <dbReference type="ARBA" id="ARBA00022692"/>
    </source>
</evidence>
<feature type="region of interest" description="Disordered" evidence="13">
    <location>
        <begin position="1391"/>
        <end position="1422"/>
    </location>
</feature>
<evidence type="ECO:0000256" key="3">
    <source>
        <dbReference type="ARBA" id="ARBA00022527"/>
    </source>
</evidence>
<dbReference type="GO" id="GO:0008270">
    <property type="term" value="F:zinc ion binding"/>
    <property type="evidence" value="ECO:0007669"/>
    <property type="project" value="UniProtKB-KW"/>
</dbReference>
<dbReference type="SMART" id="SM00564">
    <property type="entry name" value="PQQ"/>
    <property type="match status" value="2"/>
</dbReference>
<dbReference type="InterPro" id="IPR010513">
    <property type="entry name" value="KEN_dom"/>
</dbReference>
<feature type="compositionally biased region" description="Basic and acidic residues" evidence="13">
    <location>
        <begin position="1397"/>
        <end position="1406"/>
    </location>
</feature>
<evidence type="ECO:0000256" key="11">
    <source>
        <dbReference type="ARBA" id="ARBA00023136"/>
    </source>
</evidence>
<feature type="compositionally biased region" description="Low complexity" evidence="13">
    <location>
        <begin position="229"/>
        <end position="240"/>
    </location>
</feature>
<feature type="domain" description="C3H1-type" evidence="15">
    <location>
        <begin position="1514"/>
        <end position="1546"/>
    </location>
</feature>
<keyword evidence="8" id="KW-0418">Kinase</keyword>
<dbReference type="SUPFAM" id="SSF56112">
    <property type="entry name" value="Protein kinase-like (PK-like)"/>
    <property type="match status" value="1"/>
</dbReference>
<evidence type="ECO:0000256" key="7">
    <source>
        <dbReference type="ARBA" id="ARBA00022741"/>
    </source>
</evidence>
<dbReference type="InterPro" id="IPR018391">
    <property type="entry name" value="PQQ_b-propeller_rpt"/>
</dbReference>
<keyword evidence="6" id="KW-0732">Signal</keyword>
<dbReference type="SMART" id="SM00580">
    <property type="entry name" value="PUG"/>
    <property type="match status" value="1"/>
</dbReference>
<evidence type="ECO:0000256" key="6">
    <source>
        <dbReference type="ARBA" id="ARBA00022729"/>
    </source>
</evidence>
<feature type="region of interest" description="Disordered" evidence="13">
    <location>
        <begin position="1565"/>
        <end position="1622"/>
    </location>
</feature>
<keyword evidence="4" id="KW-0808">Transferase</keyword>
<feature type="region of interest" description="Disordered" evidence="13">
    <location>
        <begin position="821"/>
        <end position="846"/>
    </location>
</feature>
<dbReference type="Gene3D" id="1.20.1440.180">
    <property type="entry name" value="KEN domain"/>
    <property type="match status" value="1"/>
</dbReference>
<keyword evidence="7" id="KW-0547">Nucleotide-binding</keyword>
<dbReference type="GO" id="GO:0016020">
    <property type="term" value="C:membrane"/>
    <property type="evidence" value="ECO:0007669"/>
    <property type="project" value="UniProtKB-SubCell"/>
</dbReference>
<feature type="domain" description="Protein kinase" evidence="14">
    <location>
        <begin position="850"/>
        <end position="1200"/>
    </location>
</feature>
<keyword evidence="3" id="KW-0723">Serine/threonine-protein kinase</keyword>
<feature type="zinc finger region" description="C3H1-type" evidence="12">
    <location>
        <begin position="1514"/>
        <end position="1546"/>
    </location>
</feature>
<feature type="region of interest" description="Disordered" evidence="13">
    <location>
        <begin position="153"/>
        <end position="183"/>
    </location>
</feature>
<dbReference type="Pfam" id="PF06479">
    <property type="entry name" value="Ribonuc_2-5A"/>
    <property type="match status" value="1"/>
</dbReference>
<dbReference type="InterPro" id="IPR008271">
    <property type="entry name" value="Ser/Thr_kinase_AS"/>
</dbReference>
<dbReference type="Gene3D" id="3.30.200.20">
    <property type="entry name" value="Phosphorylase Kinase, domain 1"/>
    <property type="match status" value="1"/>
</dbReference>
<gene>
    <name evidence="17" type="ORF">ACHAW5_010961</name>
</gene>
<dbReference type="Gene3D" id="1.10.510.10">
    <property type="entry name" value="Transferase(Phosphotransferase) domain 1"/>
    <property type="match status" value="1"/>
</dbReference>
<evidence type="ECO:0000313" key="18">
    <source>
        <dbReference type="Proteomes" id="UP001530315"/>
    </source>
</evidence>
<dbReference type="InterPro" id="IPR011047">
    <property type="entry name" value="Quinoprotein_ADH-like_sf"/>
</dbReference>
<dbReference type="PANTHER" id="PTHR13954:SF6">
    <property type="entry name" value="NON-SPECIFIC SERINE_THREONINE PROTEIN KINASE"/>
    <property type="match status" value="1"/>
</dbReference>
<comment type="subcellular location">
    <subcellularLocation>
        <location evidence="1">Membrane</location>
        <topology evidence="1">Single-pass type I membrane protein</topology>
    </subcellularLocation>
</comment>
<dbReference type="GO" id="GO:0005524">
    <property type="term" value="F:ATP binding"/>
    <property type="evidence" value="ECO:0007669"/>
    <property type="project" value="UniProtKB-KW"/>
</dbReference>
<dbReference type="EC" id="2.7.11.1" evidence="2"/>
<dbReference type="InterPro" id="IPR038357">
    <property type="entry name" value="KEN_sf"/>
</dbReference>
<dbReference type="InterPro" id="IPR045133">
    <property type="entry name" value="IRE1/2-like"/>
</dbReference>
<dbReference type="SMART" id="SM00220">
    <property type="entry name" value="S_TKc"/>
    <property type="match status" value="1"/>
</dbReference>
<dbReference type="GO" id="GO:0004674">
    <property type="term" value="F:protein serine/threonine kinase activity"/>
    <property type="evidence" value="ECO:0007669"/>
    <property type="project" value="UniProtKB-KW"/>
</dbReference>
<feature type="compositionally biased region" description="Polar residues" evidence="13">
    <location>
        <begin position="153"/>
        <end position="172"/>
    </location>
</feature>
<keyword evidence="12" id="KW-0863">Zinc-finger</keyword>
<proteinExistence type="predicted"/>
<dbReference type="PROSITE" id="PS00108">
    <property type="entry name" value="PROTEIN_KINASE_ST"/>
    <property type="match status" value="1"/>
</dbReference>
<keyword evidence="5" id="KW-0812">Transmembrane</keyword>
<dbReference type="FunFam" id="3.30.200.20:FF:000077">
    <property type="entry name" value="Putative Serine/threonine-protein kinase/endoribonuclease IRE1"/>
    <property type="match status" value="1"/>
</dbReference>
<feature type="domain" description="KEN" evidence="16">
    <location>
        <begin position="1203"/>
        <end position="1341"/>
    </location>
</feature>
<dbReference type="EMBL" id="JALLAZ020001054">
    <property type="protein sequence ID" value="KAL3781680.1"/>
    <property type="molecule type" value="Genomic_DNA"/>
</dbReference>
<accession>A0ABD3P5D0</accession>
<dbReference type="PROSITE" id="PS51392">
    <property type="entry name" value="KEN"/>
    <property type="match status" value="1"/>
</dbReference>
<keyword evidence="10" id="KW-1133">Transmembrane helix</keyword>
<evidence type="ECO:0000256" key="9">
    <source>
        <dbReference type="ARBA" id="ARBA00022840"/>
    </source>
</evidence>
<keyword evidence="12" id="KW-0862">Zinc</keyword>
<keyword evidence="11" id="KW-0472">Membrane</keyword>
<dbReference type="PROSITE" id="PS50011">
    <property type="entry name" value="PROTEIN_KINASE_DOM"/>
    <property type="match status" value="1"/>
</dbReference>
<evidence type="ECO:0000256" key="13">
    <source>
        <dbReference type="SAM" id="MobiDB-lite"/>
    </source>
</evidence>
<dbReference type="Pfam" id="PF00069">
    <property type="entry name" value="Pkinase"/>
    <property type="match status" value="1"/>
</dbReference>
<dbReference type="Proteomes" id="UP001530315">
    <property type="component" value="Unassembled WGS sequence"/>
</dbReference>
<evidence type="ECO:0000256" key="10">
    <source>
        <dbReference type="ARBA" id="ARBA00022989"/>
    </source>
</evidence>
<dbReference type="InterPro" id="IPR000571">
    <property type="entry name" value="Znf_CCCH"/>
</dbReference>
<keyword evidence="9" id="KW-0067">ATP-binding</keyword>
<feature type="compositionally biased region" description="Basic residues" evidence="13">
    <location>
        <begin position="1609"/>
        <end position="1622"/>
    </location>
</feature>
<dbReference type="InterPro" id="IPR011009">
    <property type="entry name" value="Kinase-like_dom_sf"/>
</dbReference>
<evidence type="ECO:0000259" key="15">
    <source>
        <dbReference type="PROSITE" id="PS50103"/>
    </source>
</evidence>
<dbReference type="PANTHER" id="PTHR13954">
    <property type="entry name" value="IRE1-RELATED"/>
    <property type="match status" value="1"/>
</dbReference>
<dbReference type="SUPFAM" id="SSF50998">
    <property type="entry name" value="Quinoprotein alcohol dehydrogenase-like"/>
    <property type="match status" value="1"/>
</dbReference>
<keyword evidence="12" id="KW-0479">Metal-binding</keyword>
<reference evidence="17 18" key="1">
    <citation type="submission" date="2024-10" db="EMBL/GenBank/DDBJ databases">
        <title>Updated reference genomes for cyclostephanoid diatoms.</title>
        <authorList>
            <person name="Roberts W.R."/>
            <person name="Alverson A.J."/>
        </authorList>
    </citation>
    <scope>NUCLEOTIDE SEQUENCE [LARGE SCALE GENOMIC DNA]</scope>
    <source>
        <strain evidence="17 18">AJA276-08</strain>
    </source>
</reference>
<comment type="caution">
    <text evidence="17">The sequence shown here is derived from an EMBL/GenBank/DDBJ whole genome shotgun (WGS) entry which is preliminary data.</text>
</comment>
<sequence length="1622" mass="179641">MTRALLKGLSQCQQIMIADTSARQSRKRRPPISAVISSCGAPNNVTSQATYLDVSYMIFRYSRCHNSRDFQSEWPQTDCSTKTCLRTQWFCNTRRRRRWSFASINRSSKVGGRKLQLMRSSASLLSLYLGIYFSSFIKNVSAETWVDSTLKASGSGRQIESTRNGKPYTNNYGERKAGVQKDDIDAVDDENDDDLLGDFLSDYDAESSNPGHTPSDWLNPRLKMQSQDNGGNPSNINNGNTEKDKDSVIILSAVDGTLAGISRTSGRLLWKQSKDSAINDNGEVESSPVEWNQFLSPLVSTTTKALESPEKHSIHNYQWHAVPSIDGTVYLTGGDDANAGGGPTGHELSVSMHIRDLVDRAPFVDAQRFFVGSRKAMVAAIDERTGEILRVIPKWNQVEDEDDGQLPPSLEGRDVVWIGRLEHTVTVHDLHMGTVDIEFSVAEILSVDEMIHGDHQRVNAPSSLVIRDEEDERIFTDHITEALRHPSFGDRILSLPAPDISDEKKVNSNARGGSSISQGSPFFISTPSGNVAFRDHCRYISESCTAGWVSFALLESPVVYAIEASSGRKIRVNMLDDSSISSSESHKDGLPQLLEKQIASIEQSSSLPMGMIDDACKVGKSGECRAVALSVPTPVVGELQNGQIYALPLGERISRPQPPLRLSQPHLMASEMANTNNPHELMPSKLNKQHATIGFHQNRHDSSSNDVDSGDKQHVYIKHGCTPSSPLYPGCLIGASLIMGNLLDDDGNVDMAAFFESSDLDYDLYLDMLEGNASRKKNSVFQQFLKIMSSWIAPTVALLFVVSFEMGRRERLKREAKKFSNSFDASGGGTSAEESKEAQNSSQSQGGVIQLSEEILGFGGHGTIVYKGILDKRQVAVKRLLNMYHASADREIELLIESDGHPNVVRYFLKEMRGDFVYLALELCDMSLNDLIGSLAKLGNMRKEIFQITVGRGEDFESATKSLLFQIASGVRHIHSLRIVHRDLKPQNILLALRSKSKPVMKTEEHGSSDSDTEVDDCTHTTCSDTNSILECFINQEYVPKISDMGLGKQLAGQSSFGLSTLGNNSVGGGLAGDAGAGAGSVGWQAPEVMAQRFLSPEASSNADASELSPESSPLDVGINRTSRSVDIFSLGCIFYCTILPGSHPFGEWYEREANIMKNAPNREDLEFVSPDASDLILSMIHRNSRARPTADEVCEHPFFWSLSKRLKFLCDVSDRIELCDLSQEKHVNTSALITFAIEKGAVDVFGTSWEKLLDHELIQASVSRRTYDPSSVRDLLRMIRNKHHHYDELPADLKCRIGSSTDGLSSYVMRTFPQLLMHCYRFCVSNLVIDDPLVADYKLPISGKFSLKSIKSDRDRKEVITDLLALEKSMETIPDDDDAEQEEDVEQYIDVEEDKDVAKDDEDQKGSINTPTVPPELDEESAVSDTNVLNEPDEPLSCEAEFFPSLSRSEELDINLPRRSDDLSGIIVWSGSNAAKGLCCRGWYRSDDEWTQRLDVKLGKRDTNLARCAEDPKFRTRLCNHFDVSLGTHCPMRKKNKCIFAHGPVELRVKEGKRHRWGTLVNKHGLSANPKASGGEDTYGAARTIENTRKEQGQWAVDSKQKTPQGKGKPKVTGKQAPKNK</sequence>
<dbReference type="PROSITE" id="PS50103">
    <property type="entry name" value="ZF_C3H1"/>
    <property type="match status" value="1"/>
</dbReference>
<organism evidence="17 18">
    <name type="scientific">Stephanodiscus triporus</name>
    <dbReference type="NCBI Taxonomy" id="2934178"/>
    <lineage>
        <taxon>Eukaryota</taxon>
        <taxon>Sar</taxon>
        <taxon>Stramenopiles</taxon>
        <taxon>Ochrophyta</taxon>
        <taxon>Bacillariophyta</taxon>
        <taxon>Coscinodiscophyceae</taxon>
        <taxon>Thalassiosirophycidae</taxon>
        <taxon>Stephanodiscales</taxon>
        <taxon>Stephanodiscaceae</taxon>
        <taxon>Stephanodiscus</taxon>
    </lineage>
</organism>
<keyword evidence="18" id="KW-1185">Reference proteome</keyword>
<name>A0ABD3P5D0_9STRA</name>
<evidence type="ECO:0000256" key="8">
    <source>
        <dbReference type="ARBA" id="ARBA00022777"/>
    </source>
</evidence>
<evidence type="ECO:0000313" key="17">
    <source>
        <dbReference type="EMBL" id="KAL3781680.1"/>
    </source>
</evidence>
<evidence type="ECO:0000256" key="1">
    <source>
        <dbReference type="ARBA" id="ARBA00004479"/>
    </source>
</evidence>
<dbReference type="InterPro" id="IPR015943">
    <property type="entry name" value="WD40/YVTN_repeat-like_dom_sf"/>
</dbReference>
<feature type="region of interest" description="Disordered" evidence="13">
    <location>
        <begin position="199"/>
        <end position="243"/>
    </location>
</feature>
<dbReference type="InterPro" id="IPR000719">
    <property type="entry name" value="Prot_kinase_dom"/>
</dbReference>
<feature type="compositionally biased region" description="Basic and acidic residues" evidence="13">
    <location>
        <begin position="173"/>
        <end position="183"/>
    </location>
</feature>
<evidence type="ECO:0000259" key="16">
    <source>
        <dbReference type="PROSITE" id="PS51392"/>
    </source>
</evidence>